<evidence type="ECO:0000256" key="3">
    <source>
        <dbReference type="ARBA" id="ARBA00022448"/>
    </source>
</evidence>
<dbReference type="InterPro" id="IPR058626">
    <property type="entry name" value="MdtA-like_b-barrel"/>
</dbReference>
<feature type="region of interest" description="Disordered" evidence="7">
    <location>
        <begin position="1"/>
        <end position="64"/>
    </location>
</feature>
<keyword evidence="3" id="KW-0813">Transport</keyword>
<dbReference type="InterPro" id="IPR006143">
    <property type="entry name" value="RND_pump_MFP"/>
</dbReference>
<feature type="domain" description="Multidrug resistance protein MdtA-like barrel-sandwich hybrid" evidence="10">
    <location>
        <begin position="142"/>
        <end position="285"/>
    </location>
</feature>
<dbReference type="InterPro" id="IPR058624">
    <property type="entry name" value="MdtA-like_HH"/>
</dbReference>
<name>A0A1H4LB39_9BACT</name>
<keyword evidence="8" id="KW-0812">Transmembrane</keyword>
<dbReference type="GO" id="GO:1990281">
    <property type="term" value="C:efflux pump complex"/>
    <property type="evidence" value="ECO:0007669"/>
    <property type="project" value="TreeGrafter"/>
</dbReference>
<evidence type="ECO:0000259" key="12">
    <source>
        <dbReference type="Pfam" id="PF25967"/>
    </source>
</evidence>
<dbReference type="Gene3D" id="2.40.50.100">
    <property type="match status" value="1"/>
</dbReference>
<protein>
    <submittedName>
        <fullName evidence="13">Membrane fusion protein, multidrug efflux system</fullName>
    </submittedName>
</protein>
<dbReference type="FunFam" id="2.40.30.170:FF:000006">
    <property type="entry name" value="Multidrug resistance protein MdtA"/>
    <property type="match status" value="1"/>
</dbReference>
<evidence type="ECO:0000256" key="5">
    <source>
        <dbReference type="ARBA" id="ARBA00022519"/>
    </source>
</evidence>
<evidence type="ECO:0000256" key="6">
    <source>
        <dbReference type="ARBA" id="ARBA00023136"/>
    </source>
</evidence>
<dbReference type="SUPFAM" id="SSF111369">
    <property type="entry name" value="HlyD-like secretion proteins"/>
    <property type="match status" value="1"/>
</dbReference>
<dbReference type="Gene3D" id="1.10.287.470">
    <property type="entry name" value="Helix hairpin bin"/>
    <property type="match status" value="1"/>
</dbReference>
<feature type="transmembrane region" description="Helical" evidence="8">
    <location>
        <begin position="70"/>
        <end position="89"/>
    </location>
</feature>
<evidence type="ECO:0000256" key="4">
    <source>
        <dbReference type="ARBA" id="ARBA00022475"/>
    </source>
</evidence>
<feature type="compositionally biased region" description="Gly residues" evidence="7">
    <location>
        <begin position="429"/>
        <end position="473"/>
    </location>
</feature>
<accession>A0A1H4LB39</accession>
<evidence type="ECO:0000313" key="14">
    <source>
        <dbReference type="Proteomes" id="UP000182409"/>
    </source>
</evidence>
<evidence type="ECO:0000256" key="2">
    <source>
        <dbReference type="ARBA" id="ARBA00009477"/>
    </source>
</evidence>
<feature type="domain" description="Multidrug resistance protein MdtA-like alpha-helical hairpin" evidence="9">
    <location>
        <begin position="182"/>
        <end position="252"/>
    </location>
</feature>
<evidence type="ECO:0000259" key="9">
    <source>
        <dbReference type="Pfam" id="PF25876"/>
    </source>
</evidence>
<dbReference type="PANTHER" id="PTHR30469">
    <property type="entry name" value="MULTIDRUG RESISTANCE PROTEIN MDTA"/>
    <property type="match status" value="1"/>
</dbReference>
<feature type="compositionally biased region" description="Low complexity" evidence="7">
    <location>
        <begin position="532"/>
        <end position="547"/>
    </location>
</feature>
<feature type="region of interest" description="Disordered" evidence="7">
    <location>
        <begin position="404"/>
        <end position="478"/>
    </location>
</feature>
<comment type="subcellular location">
    <subcellularLocation>
        <location evidence="1">Cell membrane</location>
    </subcellularLocation>
</comment>
<comment type="similarity">
    <text evidence="2">Belongs to the membrane fusion protein (MFP) (TC 8.A.1) family.</text>
</comment>
<dbReference type="Pfam" id="PF25944">
    <property type="entry name" value="Beta-barrel_RND"/>
    <property type="match status" value="1"/>
</dbReference>
<dbReference type="Pfam" id="PF25917">
    <property type="entry name" value="BSH_RND"/>
    <property type="match status" value="1"/>
</dbReference>
<keyword evidence="6 8" id="KW-0472">Membrane</keyword>
<dbReference type="InterPro" id="IPR058627">
    <property type="entry name" value="MdtA-like_C"/>
</dbReference>
<dbReference type="Proteomes" id="UP000182409">
    <property type="component" value="Unassembled WGS sequence"/>
</dbReference>
<dbReference type="NCBIfam" id="TIGR01730">
    <property type="entry name" value="RND_mfp"/>
    <property type="match status" value="1"/>
</dbReference>
<feature type="region of interest" description="Disordered" evidence="7">
    <location>
        <begin position="510"/>
        <end position="620"/>
    </location>
</feature>
<dbReference type="AlphaFoldDB" id="A0A1H4LB39"/>
<evidence type="ECO:0000256" key="7">
    <source>
        <dbReference type="SAM" id="MobiDB-lite"/>
    </source>
</evidence>
<dbReference type="PANTHER" id="PTHR30469:SF12">
    <property type="entry name" value="MULTIDRUG RESISTANCE PROTEIN MDTA"/>
    <property type="match status" value="1"/>
</dbReference>
<keyword evidence="4" id="KW-1003">Cell membrane</keyword>
<organism evidence="13 14">
    <name type="scientific">Terriglobus roseus</name>
    <dbReference type="NCBI Taxonomy" id="392734"/>
    <lineage>
        <taxon>Bacteria</taxon>
        <taxon>Pseudomonadati</taxon>
        <taxon>Acidobacteriota</taxon>
        <taxon>Terriglobia</taxon>
        <taxon>Terriglobales</taxon>
        <taxon>Acidobacteriaceae</taxon>
        <taxon>Terriglobus</taxon>
    </lineage>
</organism>
<feature type="domain" description="Multidrug resistance protein MdtA-like beta-barrel" evidence="11">
    <location>
        <begin position="289"/>
        <end position="371"/>
    </location>
</feature>
<dbReference type="Pfam" id="PF25967">
    <property type="entry name" value="RND-MFP_C"/>
    <property type="match status" value="1"/>
</dbReference>
<dbReference type="InterPro" id="IPR058625">
    <property type="entry name" value="MdtA-like_BSH"/>
</dbReference>
<feature type="compositionally biased region" description="Low complexity" evidence="7">
    <location>
        <begin position="414"/>
        <end position="428"/>
    </location>
</feature>
<dbReference type="GO" id="GO:0015562">
    <property type="term" value="F:efflux transmembrane transporter activity"/>
    <property type="evidence" value="ECO:0007669"/>
    <property type="project" value="TreeGrafter"/>
</dbReference>
<keyword evidence="5" id="KW-0997">Cell inner membrane</keyword>
<reference evidence="13 14" key="1">
    <citation type="submission" date="2016-10" db="EMBL/GenBank/DDBJ databases">
        <authorList>
            <person name="de Groot N.N."/>
        </authorList>
    </citation>
    <scope>NUCLEOTIDE SEQUENCE [LARGE SCALE GENOMIC DNA]</scope>
    <source>
        <strain evidence="13 14">AB35.6</strain>
    </source>
</reference>
<proteinExistence type="inferred from homology"/>
<sequence length="620" mass="62552">MLCPASPNEQLIHKKQSQDGPPQIMLPLSSEHSATSSPEHPALPEHASPSSTGLPNDASQHPDAPKKRSWLRIVILILIAGTVIGFITYRLMHKPAAAAGGGAGGGRRGGGAGAIIPVAFDVAQLRTIPIQLTALGTVTAYNTVTLKSRVDGQIMRVNFTEGQRVKQGQLLLEIDPRPYQATLATAQGNLVRDQANAALAQAQAQRYQQLYAAGVVSKESTQTQESTAGQAVGTLAADRAAIQSAQVNLNYTRITSPINGVVGLRQVDVGNIVTASGSTGLVVITQLQPISVIFTLPEDQLPAVFEHMRGGHKLVAEAWDRSNSTKLATGTLLTIDNQIDTTTGTAKVKAVFDNADNSLFPNQFVNIHLVLENRPNSLVIPAAAIQTGNGGSFVYVIDRTQPQTASGAAPAGRTSGTAGAAQNTAGGAAPAGGAGSGNTGADSTGGGAVGGGPGGGPAGGGRRGGGGAGGAGSGPQTNYPVRVVPVVMDSTQGTDVIIKSGLKAGDQVVTDGTEKLQSGSRVVPRPSADMVAARAARGQAAAPTSTGSGAGDFSNGQGSNVDTGAAGGTRHRGNGSAPTDSTGLTTSHGPNDNRSEHGTGAGTPGTGEHRRRPAGAAPAQ</sequence>
<evidence type="ECO:0000256" key="1">
    <source>
        <dbReference type="ARBA" id="ARBA00004236"/>
    </source>
</evidence>
<evidence type="ECO:0000313" key="13">
    <source>
        <dbReference type="EMBL" id="SEB67990.1"/>
    </source>
</evidence>
<evidence type="ECO:0000259" key="10">
    <source>
        <dbReference type="Pfam" id="PF25917"/>
    </source>
</evidence>
<evidence type="ECO:0000256" key="8">
    <source>
        <dbReference type="SAM" id="Phobius"/>
    </source>
</evidence>
<feature type="compositionally biased region" description="Polar residues" evidence="7">
    <location>
        <begin position="576"/>
        <end position="590"/>
    </location>
</feature>
<gene>
    <name evidence="13" type="ORF">SAMN05443244_1536</name>
</gene>
<dbReference type="Gene3D" id="2.40.420.20">
    <property type="match status" value="1"/>
</dbReference>
<feature type="compositionally biased region" description="Polar residues" evidence="7">
    <location>
        <begin position="48"/>
        <end position="59"/>
    </location>
</feature>
<dbReference type="Pfam" id="PF25876">
    <property type="entry name" value="HH_MFP_RND"/>
    <property type="match status" value="1"/>
</dbReference>
<keyword evidence="8" id="KW-1133">Transmembrane helix</keyword>
<evidence type="ECO:0000259" key="11">
    <source>
        <dbReference type="Pfam" id="PF25944"/>
    </source>
</evidence>
<dbReference type="Gene3D" id="2.40.30.170">
    <property type="match status" value="1"/>
</dbReference>
<feature type="domain" description="Multidrug resistance protein MdtA-like C-terminal permuted SH3" evidence="12">
    <location>
        <begin position="485"/>
        <end position="514"/>
    </location>
</feature>
<dbReference type="EMBL" id="FNSD01000001">
    <property type="protein sequence ID" value="SEB67990.1"/>
    <property type="molecule type" value="Genomic_DNA"/>
</dbReference>